<dbReference type="EMBL" id="QTSX02006404">
    <property type="protein sequence ID" value="KAJ9055281.1"/>
    <property type="molecule type" value="Genomic_DNA"/>
</dbReference>
<evidence type="ECO:0000313" key="1">
    <source>
        <dbReference type="EMBL" id="KAJ9055281.1"/>
    </source>
</evidence>
<accession>A0ACC2RZ51</accession>
<evidence type="ECO:0000313" key="2">
    <source>
        <dbReference type="Proteomes" id="UP001165960"/>
    </source>
</evidence>
<protein>
    <submittedName>
        <fullName evidence="1">Dolichyl-diphosphooligosaccharide--protein glycosyltransferase subunit 1</fullName>
    </submittedName>
</protein>
<comment type="caution">
    <text evidence="1">The sequence shown here is derived from an EMBL/GenBank/DDBJ whole genome shotgun (WGS) entry which is preliminary data.</text>
</comment>
<proteinExistence type="predicted"/>
<sequence>MFSKAAIFLFVSSIFGQILAGDYINVNVARTIHLTELQKIRENIGIVIQNTGEKPANKYYFALDEKKNASLAYVAVQTKADKQTLSIARESFDKKKKLQYYSVNLPSLRPEGKIVLIFKLIFLRGFEAYPAAISQTQSAAFLFSDNVYFSSPYPTTSLKTNIKLSSNNVLEYSHEPSPVQKDKDVISYGPFSDVPAFSHSEVKVHFPYTKTVLYARTMVRELEVSHWGNNLAVEENYDVANHGPELQGSFSRQIHFALEKYSSGAFVNSFEFELPGKVSDAYFRDEIGNVSTSNFRSGMIQSHLKIEPRFPIYGGWHYNWNHGYNLPLSSSLSILASDPQKYILRVPLLNSLPSVPILNFTLKVALPDGAKDVKVTSLPIDGYTLENGIHFTYLDTVGRPTVTIHKENVIKQHWVDIEIEYTYEPFNLLLKPLGVFCAFMACFVSSMIVSRLNMHLGSKKFAKQK</sequence>
<reference evidence="1" key="1">
    <citation type="submission" date="2022-04" db="EMBL/GenBank/DDBJ databases">
        <title>Genome of the entomopathogenic fungus Entomophthora muscae.</title>
        <authorList>
            <person name="Elya C."/>
            <person name="Lovett B.R."/>
            <person name="Lee E."/>
            <person name="Macias A.M."/>
            <person name="Hajek A.E."/>
            <person name="De Bivort B.L."/>
            <person name="Kasson M.T."/>
            <person name="De Fine Licht H.H."/>
            <person name="Stajich J.E."/>
        </authorList>
    </citation>
    <scope>NUCLEOTIDE SEQUENCE</scope>
    <source>
        <strain evidence="1">Berkeley</strain>
    </source>
</reference>
<dbReference type="Proteomes" id="UP001165960">
    <property type="component" value="Unassembled WGS sequence"/>
</dbReference>
<gene>
    <name evidence="1" type="primary">OST1_1</name>
    <name evidence="1" type="ORF">DSO57_1005387</name>
</gene>
<name>A0ACC2RZ51_9FUNG</name>
<keyword evidence="2" id="KW-1185">Reference proteome</keyword>
<organism evidence="1 2">
    <name type="scientific">Entomophthora muscae</name>
    <dbReference type="NCBI Taxonomy" id="34485"/>
    <lineage>
        <taxon>Eukaryota</taxon>
        <taxon>Fungi</taxon>
        <taxon>Fungi incertae sedis</taxon>
        <taxon>Zoopagomycota</taxon>
        <taxon>Entomophthoromycotina</taxon>
        <taxon>Entomophthoromycetes</taxon>
        <taxon>Entomophthorales</taxon>
        <taxon>Entomophthoraceae</taxon>
        <taxon>Entomophthora</taxon>
    </lineage>
</organism>